<evidence type="ECO:0000313" key="2">
    <source>
        <dbReference type="EMBL" id="KJA13463.1"/>
    </source>
</evidence>
<dbReference type="AlphaFoldDB" id="A0A0D2LRL0"/>
<keyword evidence="3" id="KW-1185">Reference proteome</keyword>
<gene>
    <name evidence="2" type="ORF">HYPSUDRAFT_209533</name>
</gene>
<feature type="compositionally biased region" description="Low complexity" evidence="1">
    <location>
        <begin position="205"/>
        <end position="226"/>
    </location>
</feature>
<sequence length="415" mass="43375">MENKLLRGGIIALDKISKQLPAHTGHLAIVNGERFLGLLIFTLDERAPEYTSAEDCCGRAGELRGTYLSKLQDRLKKIGLTLTERKELLVQVQAVPGCDFYSLTNLNMWLQNHQYSAKPPRDDPPAPTPKPHRLPGSFPTLTQPMRAQLAALLALEPPGGPAPEKTALWAAMLAGAGAAPAEVRAYVDLQCECARIVAARVQRLPTPTSPSTSPARSPAAAAASASIGGRTRAPVASTSGRTLPPVVAFAGAHRYYAARAPPLMPPGLVSKPALPTRVGGRTPWSRPGRPSVPPPAPTPAPTPPAPDADAEDMSISPEGSRAPTPVPVPTPTSTSTFVPASTQTQIQTQIQTQTLTPAPTPAPARTLRASILQGVADALAAPCPAVAAPHTAAEFGALFAAYEALLAQIMCALES</sequence>
<feature type="unsure residue" description="E or Q" evidence="2">
    <location>
        <position position="2"/>
    </location>
</feature>
<dbReference type="Proteomes" id="UP000054270">
    <property type="component" value="Unassembled WGS sequence"/>
</dbReference>
<feature type="compositionally biased region" description="Pro residues" evidence="1">
    <location>
        <begin position="290"/>
        <end position="306"/>
    </location>
</feature>
<feature type="region of interest" description="Disordered" evidence="1">
    <location>
        <begin position="115"/>
        <end position="140"/>
    </location>
</feature>
<dbReference type="EMBL" id="KN817740">
    <property type="protein sequence ID" value="KJA13463.1"/>
    <property type="molecule type" value="Genomic_DNA"/>
</dbReference>
<proteinExistence type="predicted"/>
<protein>
    <submittedName>
        <fullName evidence="2">Uncharacterized protein</fullName>
    </submittedName>
</protein>
<feature type="region of interest" description="Disordered" evidence="1">
    <location>
        <begin position="260"/>
        <end position="337"/>
    </location>
</feature>
<feature type="region of interest" description="Disordered" evidence="1">
    <location>
        <begin position="205"/>
        <end position="241"/>
    </location>
</feature>
<name>A0A0D2LRL0_HYPSF</name>
<organism evidence="2 3">
    <name type="scientific">Hypholoma sublateritium (strain FD-334 SS-4)</name>
    <dbReference type="NCBI Taxonomy" id="945553"/>
    <lineage>
        <taxon>Eukaryota</taxon>
        <taxon>Fungi</taxon>
        <taxon>Dikarya</taxon>
        <taxon>Basidiomycota</taxon>
        <taxon>Agaricomycotina</taxon>
        <taxon>Agaricomycetes</taxon>
        <taxon>Agaricomycetidae</taxon>
        <taxon>Agaricales</taxon>
        <taxon>Agaricineae</taxon>
        <taxon>Strophariaceae</taxon>
        <taxon>Hypholoma</taxon>
    </lineage>
</organism>
<evidence type="ECO:0000256" key="1">
    <source>
        <dbReference type="SAM" id="MobiDB-lite"/>
    </source>
</evidence>
<evidence type="ECO:0000313" key="3">
    <source>
        <dbReference type="Proteomes" id="UP000054270"/>
    </source>
</evidence>
<accession>A0A0D2LRL0</accession>
<reference evidence="3" key="1">
    <citation type="submission" date="2014-04" db="EMBL/GenBank/DDBJ databases">
        <title>Evolutionary Origins and Diversification of the Mycorrhizal Mutualists.</title>
        <authorList>
            <consortium name="DOE Joint Genome Institute"/>
            <consortium name="Mycorrhizal Genomics Consortium"/>
            <person name="Kohler A."/>
            <person name="Kuo A."/>
            <person name="Nagy L.G."/>
            <person name="Floudas D."/>
            <person name="Copeland A."/>
            <person name="Barry K.W."/>
            <person name="Cichocki N."/>
            <person name="Veneault-Fourrey C."/>
            <person name="LaButti K."/>
            <person name="Lindquist E.A."/>
            <person name="Lipzen A."/>
            <person name="Lundell T."/>
            <person name="Morin E."/>
            <person name="Murat C."/>
            <person name="Riley R."/>
            <person name="Ohm R."/>
            <person name="Sun H."/>
            <person name="Tunlid A."/>
            <person name="Henrissat B."/>
            <person name="Grigoriev I.V."/>
            <person name="Hibbett D.S."/>
            <person name="Martin F."/>
        </authorList>
    </citation>
    <scope>NUCLEOTIDE SEQUENCE [LARGE SCALE GENOMIC DNA]</scope>
    <source>
        <strain evidence="3">FD-334 SS-4</strain>
    </source>
</reference>